<organism evidence="2 3">
    <name type="scientific">Hyphomicrobium album</name>
    <dbReference type="NCBI Taxonomy" id="2665159"/>
    <lineage>
        <taxon>Bacteria</taxon>
        <taxon>Pseudomonadati</taxon>
        <taxon>Pseudomonadota</taxon>
        <taxon>Alphaproteobacteria</taxon>
        <taxon>Hyphomicrobiales</taxon>
        <taxon>Hyphomicrobiaceae</taxon>
        <taxon>Hyphomicrobium</taxon>
    </lineage>
</organism>
<evidence type="ECO:0000313" key="3">
    <source>
        <dbReference type="Proteomes" id="UP000440694"/>
    </source>
</evidence>
<dbReference type="Proteomes" id="UP000440694">
    <property type="component" value="Unassembled WGS sequence"/>
</dbReference>
<evidence type="ECO:0000313" key="2">
    <source>
        <dbReference type="EMBL" id="MTD93315.1"/>
    </source>
</evidence>
<keyword evidence="3" id="KW-1185">Reference proteome</keyword>
<keyword evidence="1" id="KW-0732">Signal</keyword>
<dbReference type="EMBL" id="WMBQ01000001">
    <property type="protein sequence ID" value="MTD93315.1"/>
    <property type="molecule type" value="Genomic_DNA"/>
</dbReference>
<comment type="caution">
    <text evidence="2">The sequence shown here is derived from an EMBL/GenBank/DDBJ whole genome shotgun (WGS) entry which is preliminary data.</text>
</comment>
<feature type="chain" id="PRO_5026222487" description="Secreted protein" evidence="1">
    <location>
        <begin position="24"/>
        <end position="137"/>
    </location>
</feature>
<evidence type="ECO:0008006" key="4">
    <source>
        <dbReference type="Google" id="ProtNLM"/>
    </source>
</evidence>
<feature type="signal peptide" evidence="1">
    <location>
        <begin position="1"/>
        <end position="23"/>
    </location>
</feature>
<evidence type="ECO:0000256" key="1">
    <source>
        <dbReference type="SAM" id="SignalP"/>
    </source>
</evidence>
<reference evidence="2 3" key="1">
    <citation type="submission" date="2019-11" db="EMBL/GenBank/DDBJ databases">
        <title>Identification of a novel strain.</title>
        <authorList>
            <person name="Xu Q."/>
            <person name="Wang G."/>
        </authorList>
    </citation>
    <scope>NUCLEOTIDE SEQUENCE [LARGE SCALE GENOMIC DNA]</scope>
    <source>
        <strain evidence="3">xq</strain>
    </source>
</reference>
<proteinExistence type="predicted"/>
<name>A0A6I3KD08_9HYPH</name>
<gene>
    <name evidence="2" type="ORF">GIW81_03075</name>
</gene>
<protein>
    <recommendedName>
        <fullName evidence="4">Secreted protein</fullName>
    </recommendedName>
</protein>
<sequence length="137" mass="15614">MAKKFWYFPLIACLALPIYSVLGADTSFERHFCDRIKSEPEFSLGDMLPSDMYCVLPGGEFPHPFVRARFDGYAYQQARAGDSQDNWFVLLVSEYNKTVEVLPIAYRQANLKNTTSICSARLRIYASPDKSVLAVER</sequence>
<accession>A0A6I3KD08</accession>
<dbReference type="RefSeq" id="WP_154737867.1">
    <property type="nucleotide sequence ID" value="NZ_WMBQ01000001.1"/>
</dbReference>
<dbReference type="AlphaFoldDB" id="A0A6I3KD08"/>